<organism evidence="1 2">
    <name type="scientific">Delitschia confertaspora ATCC 74209</name>
    <dbReference type="NCBI Taxonomy" id="1513339"/>
    <lineage>
        <taxon>Eukaryota</taxon>
        <taxon>Fungi</taxon>
        <taxon>Dikarya</taxon>
        <taxon>Ascomycota</taxon>
        <taxon>Pezizomycotina</taxon>
        <taxon>Dothideomycetes</taxon>
        <taxon>Pleosporomycetidae</taxon>
        <taxon>Pleosporales</taxon>
        <taxon>Delitschiaceae</taxon>
        <taxon>Delitschia</taxon>
    </lineage>
</organism>
<proteinExistence type="predicted"/>
<name>A0A9P4N1A2_9PLEO</name>
<evidence type="ECO:0000313" key="1">
    <source>
        <dbReference type="EMBL" id="KAF2203615.1"/>
    </source>
</evidence>
<comment type="caution">
    <text evidence="1">The sequence shown here is derived from an EMBL/GenBank/DDBJ whole genome shotgun (WGS) entry which is preliminary data.</text>
</comment>
<dbReference type="Proteomes" id="UP000799536">
    <property type="component" value="Unassembled WGS sequence"/>
</dbReference>
<evidence type="ECO:0000313" key="2">
    <source>
        <dbReference type="Proteomes" id="UP000799536"/>
    </source>
</evidence>
<gene>
    <name evidence="1" type="ORF">GQ43DRAFT_253791</name>
</gene>
<accession>A0A9P4N1A2</accession>
<reference evidence="1" key="1">
    <citation type="journal article" date="2020" name="Stud. Mycol.">
        <title>101 Dothideomycetes genomes: a test case for predicting lifestyles and emergence of pathogens.</title>
        <authorList>
            <person name="Haridas S."/>
            <person name="Albert R."/>
            <person name="Binder M."/>
            <person name="Bloem J."/>
            <person name="Labutti K."/>
            <person name="Salamov A."/>
            <person name="Andreopoulos B."/>
            <person name="Baker S."/>
            <person name="Barry K."/>
            <person name="Bills G."/>
            <person name="Bluhm B."/>
            <person name="Cannon C."/>
            <person name="Castanera R."/>
            <person name="Culley D."/>
            <person name="Daum C."/>
            <person name="Ezra D."/>
            <person name="Gonzalez J."/>
            <person name="Henrissat B."/>
            <person name="Kuo A."/>
            <person name="Liang C."/>
            <person name="Lipzen A."/>
            <person name="Lutzoni F."/>
            <person name="Magnuson J."/>
            <person name="Mondo S."/>
            <person name="Nolan M."/>
            <person name="Ohm R."/>
            <person name="Pangilinan J."/>
            <person name="Park H.-J."/>
            <person name="Ramirez L."/>
            <person name="Alfaro M."/>
            <person name="Sun H."/>
            <person name="Tritt A."/>
            <person name="Yoshinaga Y."/>
            <person name="Zwiers L.-H."/>
            <person name="Turgeon B."/>
            <person name="Goodwin S."/>
            <person name="Spatafora J."/>
            <person name="Crous P."/>
            <person name="Grigoriev I."/>
        </authorList>
    </citation>
    <scope>NUCLEOTIDE SEQUENCE</scope>
    <source>
        <strain evidence="1">ATCC 74209</strain>
    </source>
</reference>
<dbReference type="EMBL" id="ML993898">
    <property type="protein sequence ID" value="KAF2203615.1"/>
    <property type="molecule type" value="Genomic_DNA"/>
</dbReference>
<keyword evidence="2" id="KW-1185">Reference proteome</keyword>
<dbReference type="AlphaFoldDB" id="A0A9P4N1A2"/>
<sequence length="155" mass="17454">MLYLMKHGIQICPLYPFSRGVTEMRLAVKRGGSVWPRIATCRFRAPECGTVQLTTVSDYSLRVTADPMNFNKSEVQRYSPRFGLPCALGGLSNVTQVHASLRPMERSQCFWPVKKTANGSQLFSIPSISCNCISHIHIPTVFSKTPHRAMLRPVW</sequence>
<protein>
    <submittedName>
        <fullName evidence="1">Uncharacterized protein</fullName>
    </submittedName>
</protein>